<evidence type="ECO:0000313" key="9">
    <source>
        <dbReference type="Proteomes" id="UP001252243"/>
    </source>
</evidence>
<reference evidence="8 9" key="1">
    <citation type="submission" date="2023-07" db="EMBL/GenBank/DDBJ databases">
        <title>Sorghum-associated microbial communities from plants grown in Nebraska, USA.</title>
        <authorList>
            <person name="Schachtman D."/>
        </authorList>
    </citation>
    <scope>NUCLEOTIDE SEQUENCE [LARGE SCALE GENOMIC DNA]</scope>
    <source>
        <strain evidence="8 9">BE167</strain>
    </source>
</reference>
<dbReference type="Pfam" id="PF04138">
    <property type="entry name" value="GtrA_DPMS_TM"/>
    <property type="match status" value="1"/>
</dbReference>
<evidence type="ECO:0000256" key="1">
    <source>
        <dbReference type="ARBA" id="ARBA00004141"/>
    </source>
</evidence>
<feature type="domain" description="GtrA/DPMS transmembrane" evidence="7">
    <location>
        <begin position="22"/>
        <end position="143"/>
    </location>
</feature>
<comment type="caution">
    <text evidence="8">The sequence shown here is derived from an EMBL/GenBank/DDBJ whole genome shotgun (WGS) entry which is preliminary data.</text>
</comment>
<dbReference type="PANTHER" id="PTHR38459">
    <property type="entry name" value="PROPHAGE BACTOPRENOL-LINKED GLUCOSE TRANSLOCASE HOMOLOG"/>
    <property type="match status" value="1"/>
</dbReference>
<dbReference type="Proteomes" id="UP001252243">
    <property type="component" value="Unassembled WGS sequence"/>
</dbReference>
<accession>A0ABU1U829</accession>
<protein>
    <submittedName>
        <fullName evidence="8">Flippase GtrA</fullName>
    </submittedName>
</protein>
<dbReference type="InterPro" id="IPR051401">
    <property type="entry name" value="GtrA_CellWall_Glycosyl"/>
</dbReference>
<organism evidence="8 9">
    <name type="scientific">Arthrobacter ginsengisoli</name>
    <dbReference type="NCBI Taxonomy" id="1356565"/>
    <lineage>
        <taxon>Bacteria</taxon>
        <taxon>Bacillati</taxon>
        <taxon>Actinomycetota</taxon>
        <taxon>Actinomycetes</taxon>
        <taxon>Micrococcales</taxon>
        <taxon>Micrococcaceae</taxon>
        <taxon>Arthrobacter</taxon>
    </lineage>
</organism>
<feature type="transmembrane region" description="Helical" evidence="6">
    <location>
        <begin position="20"/>
        <end position="41"/>
    </location>
</feature>
<gene>
    <name evidence="8" type="ORF">J2X01_000557</name>
</gene>
<feature type="transmembrane region" description="Helical" evidence="6">
    <location>
        <begin position="86"/>
        <end position="106"/>
    </location>
</feature>
<sequence>MITTLTERLRGLASLFWREVAKFGAVGGVAFIIDNGLTYYLMHGPMTDSEAKARFVGASVATVFSWIANRFWTFRHRRQDNVLREFAMFILINGIGIAISTGFTALAKYSFGVTDKNMLFAAGVVGILVATVVRFFAYRFLVFNKELDEEPEFSHDHEIIELHPHTHPGPAVESTAVAGPAVERRAVRDPDLPGPPA</sequence>
<evidence type="ECO:0000256" key="4">
    <source>
        <dbReference type="ARBA" id="ARBA00022989"/>
    </source>
</evidence>
<evidence type="ECO:0000256" key="6">
    <source>
        <dbReference type="SAM" id="Phobius"/>
    </source>
</evidence>
<feature type="transmembrane region" description="Helical" evidence="6">
    <location>
        <begin position="118"/>
        <end position="137"/>
    </location>
</feature>
<feature type="transmembrane region" description="Helical" evidence="6">
    <location>
        <begin position="53"/>
        <end position="74"/>
    </location>
</feature>
<evidence type="ECO:0000256" key="2">
    <source>
        <dbReference type="ARBA" id="ARBA00009399"/>
    </source>
</evidence>
<dbReference type="EMBL" id="JAVDVQ010000002">
    <property type="protein sequence ID" value="MDR7081280.1"/>
    <property type="molecule type" value="Genomic_DNA"/>
</dbReference>
<keyword evidence="5 6" id="KW-0472">Membrane</keyword>
<comment type="similarity">
    <text evidence="2">Belongs to the GtrA family.</text>
</comment>
<dbReference type="RefSeq" id="WP_310050379.1">
    <property type="nucleotide sequence ID" value="NZ_JAVDVQ010000002.1"/>
</dbReference>
<comment type="subcellular location">
    <subcellularLocation>
        <location evidence="1">Membrane</location>
        <topology evidence="1">Multi-pass membrane protein</topology>
    </subcellularLocation>
</comment>
<evidence type="ECO:0000256" key="3">
    <source>
        <dbReference type="ARBA" id="ARBA00022692"/>
    </source>
</evidence>
<keyword evidence="3 6" id="KW-0812">Transmembrane</keyword>
<evidence type="ECO:0000313" key="8">
    <source>
        <dbReference type="EMBL" id="MDR7081280.1"/>
    </source>
</evidence>
<evidence type="ECO:0000259" key="7">
    <source>
        <dbReference type="Pfam" id="PF04138"/>
    </source>
</evidence>
<dbReference type="PANTHER" id="PTHR38459:SF1">
    <property type="entry name" value="PROPHAGE BACTOPRENOL-LINKED GLUCOSE TRANSLOCASE HOMOLOG"/>
    <property type="match status" value="1"/>
</dbReference>
<proteinExistence type="inferred from homology"/>
<keyword evidence="9" id="KW-1185">Reference proteome</keyword>
<evidence type="ECO:0000256" key="5">
    <source>
        <dbReference type="ARBA" id="ARBA00023136"/>
    </source>
</evidence>
<dbReference type="InterPro" id="IPR007267">
    <property type="entry name" value="GtrA_DPMS_TM"/>
</dbReference>
<keyword evidence="4 6" id="KW-1133">Transmembrane helix</keyword>
<name>A0ABU1U829_9MICC</name>